<organism evidence="2 3">
    <name type="scientific">Gossypium barbadense</name>
    <name type="common">Sea Island cotton</name>
    <name type="synonym">Hibiscus barbadensis</name>
    <dbReference type="NCBI Taxonomy" id="3634"/>
    <lineage>
        <taxon>Eukaryota</taxon>
        <taxon>Viridiplantae</taxon>
        <taxon>Streptophyta</taxon>
        <taxon>Embryophyta</taxon>
        <taxon>Tracheophyta</taxon>
        <taxon>Spermatophyta</taxon>
        <taxon>Magnoliopsida</taxon>
        <taxon>eudicotyledons</taxon>
        <taxon>Gunneridae</taxon>
        <taxon>Pentapetalae</taxon>
        <taxon>rosids</taxon>
        <taxon>malvids</taxon>
        <taxon>Malvales</taxon>
        <taxon>Malvaceae</taxon>
        <taxon>Malvoideae</taxon>
        <taxon>Gossypium</taxon>
    </lineage>
</organism>
<proteinExistence type="predicted"/>
<dbReference type="OrthoDB" id="904575at2759"/>
<name>A0A2P5XGJ7_GOSBA</name>
<evidence type="ECO:0000313" key="4">
    <source>
        <dbReference type="Proteomes" id="UP000327439"/>
    </source>
</evidence>
<gene>
    <name evidence="1" type="ORF">ES319_A07G100200v1</name>
    <name evidence="2" type="ORF">GOBAR_AA18208</name>
</gene>
<keyword evidence="4" id="KW-1185">Reference proteome</keyword>
<evidence type="ECO:0000313" key="3">
    <source>
        <dbReference type="Proteomes" id="UP000239757"/>
    </source>
</evidence>
<dbReference type="EMBL" id="KZ664923">
    <property type="protein sequence ID" value="PPS02444.1"/>
    <property type="molecule type" value="Genomic_DNA"/>
</dbReference>
<sequence>MLVLLLKFVFSLVTTLSNLVTRSIFIATAYVLVVLIQAFKVPGEALQVALEKLADAIRVCFEYFFEMIVELMGFLISTVFDFFVDAVTTSASVSGEAVGTLVEKTRTSLQELLTGLPEIAEEFSEMVSTVVTDLWNNCMQALGYVTENA</sequence>
<accession>A0A2P5XGJ7</accession>
<dbReference type="Proteomes" id="UP000239757">
    <property type="component" value="Unassembled WGS sequence"/>
</dbReference>
<dbReference type="Proteomes" id="UP000327439">
    <property type="component" value="Chromosome A07"/>
</dbReference>
<evidence type="ECO:0000313" key="2">
    <source>
        <dbReference type="EMBL" id="PPS02444.1"/>
    </source>
</evidence>
<dbReference type="AlphaFoldDB" id="A0A2P5XGJ7"/>
<protein>
    <submittedName>
        <fullName evidence="2">Uncharacterized protein</fullName>
    </submittedName>
</protein>
<dbReference type="EMBL" id="CM018208">
    <property type="protein sequence ID" value="KAB2073685.1"/>
    <property type="molecule type" value="Genomic_DNA"/>
</dbReference>
<dbReference type="SMR" id="A0A2P5XGJ7"/>
<reference evidence="1 4" key="2">
    <citation type="submission" date="2019-06" db="EMBL/GenBank/DDBJ databases">
        <title>WGS assembly of Gossypium barbadense.</title>
        <authorList>
            <person name="Chen Z.J."/>
            <person name="Sreedasyam A."/>
            <person name="Ando A."/>
            <person name="Song Q."/>
            <person name="De L."/>
            <person name="Hulse-Kemp A."/>
            <person name="Ding M."/>
            <person name="Ye W."/>
            <person name="Kirkbride R."/>
            <person name="Jenkins J."/>
            <person name="Plott C."/>
            <person name="Lovell J."/>
            <person name="Lin Y.-M."/>
            <person name="Vaughn R."/>
            <person name="Liu B."/>
            <person name="Li W."/>
            <person name="Simpson S."/>
            <person name="Scheffler B."/>
            <person name="Saski C."/>
            <person name="Grover C."/>
            <person name="Hu G."/>
            <person name="Conover J."/>
            <person name="Carlson J."/>
            <person name="Shu S."/>
            <person name="Boston L."/>
            <person name="Williams M."/>
            <person name="Peterson D."/>
            <person name="Mcgee K."/>
            <person name="Jones D."/>
            <person name="Wendel J."/>
            <person name="Stelly D."/>
            <person name="Grimwood J."/>
            <person name="Schmutz J."/>
        </authorList>
    </citation>
    <scope>NUCLEOTIDE SEQUENCE [LARGE SCALE GENOMIC DNA]</scope>
    <source>
        <strain evidence="1">1400233.01</strain>
    </source>
</reference>
<reference evidence="2 3" key="1">
    <citation type="submission" date="2015-01" db="EMBL/GenBank/DDBJ databases">
        <title>Genome of allotetraploid Gossypium barbadense reveals genomic plasticity and fiber elongation in cotton evolution.</title>
        <authorList>
            <person name="Chen X."/>
            <person name="Liu X."/>
            <person name="Zhao B."/>
            <person name="Zheng H."/>
            <person name="Hu Y."/>
            <person name="Lu G."/>
            <person name="Yang C."/>
            <person name="Chen J."/>
            <person name="Shan C."/>
            <person name="Zhang L."/>
            <person name="Zhou Y."/>
            <person name="Wang L."/>
            <person name="Guo W."/>
            <person name="Bai Y."/>
            <person name="Ruan J."/>
            <person name="Shangguan X."/>
            <person name="Mao Y."/>
            <person name="Jiang J."/>
            <person name="Zhu Y."/>
            <person name="Lei J."/>
            <person name="Kang H."/>
            <person name="Chen S."/>
            <person name="He X."/>
            <person name="Wang R."/>
            <person name="Wang Y."/>
            <person name="Chen J."/>
            <person name="Wang L."/>
            <person name="Yu S."/>
            <person name="Wang B."/>
            <person name="Wei J."/>
            <person name="Song S."/>
            <person name="Lu X."/>
            <person name="Gao Z."/>
            <person name="Gu W."/>
            <person name="Deng X."/>
            <person name="Ma D."/>
            <person name="Wang S."/>
            <person name="Liang W."/>
            <person name="Fang L."/>
            <person name="Cai C."/>
            <person name="Zhu X."/>
            <person name="Zhou B."/>
            <person name="Zhang Y."/>
            <person name="Chen Z."/>
            <person name="Xu S."/>
            <person name="Zhu R."/>
            <person name="Wang S."/>
            <person name="Zhang T."/>
            <person name="Zhao G."/>
        </authorList>
    </citation>
    <scope>NUCLEOTIDE SEQUENCE [LARGE SCALE GENOMIC DNA]</scope>
    <source>
        <strain evidence="3">cv. Xinhai21</strain>
        <tissue evidence="2">Leaf</tissue>
    </source>
</reference>
<evidence type="ECO:0000313" key="1">
    <source>
        <dbReference type="EMBL" id="KAB2073685.1"/>
    </source>
</evidence>